<dbReference type="Pfam" id="PF25036">
    <property type="entry name" value="VPS13_VAB"/>
    <property type="match status" value="2"/>
</dbReference>
<feature type="region of interest" description="Disordered" evidence="3">
    <location>
        <begin position="364"/>
        <end position="389"/>
    </location>
</feature>
<dbReference type="PANTHER" id="PTHR16166:SF93">
    <property type="entry name" value="INTERMEMBRANE LIPID TRANSFER PROTEIN VPS13"/>
    <property type="match status" value="1"/>
</dbReference>
<evidence type="ECO:0000256" key="3">
    <source>
        <dbReference type="SAM" id="MobiDB-lite"/>
    </source>
</evidence>
<protein>
    <recommendedName>
        <fullName evidence="8">Autophagy-related protein 2</fullName>
    </recommendedName>
</protein>
<dbReference type="PANTHER" id="PTHR16166">
    <property type="entry name" value="VACUOLAR PROTEIN SORTING-ASSOCIATED PROTEIN VPS13"/>
    <property type="match status" value="1"/>
</dbReference>
<proteinExistence type="inferred from homology"/>
<feature type="compositionally biased region" description="Polar residues" evidence="3">
    <location>
        <begin position="2229"/>
        <end position="2242"/>
    </location>
</feature>
<keyword evidence="2" id="KW-0175">Coiled coil</keyword>
<keyword evidence="7" id="KW-1185">Reference proteome</keyword>
<feature type="compositionally biased region" description="Basic and acidic residues" evidence="3">
    <location>
        <begin position="4413"/>
        <end position="4428"/>
    </location>
</feature>
<dbReference type="Gene3D" id="2.60.40.150">
    <property type="entry name" value="C2 domain"/>
    <property type="match status" value="1"/>
</dbReference>
<feature type="region of interest" description="Disordered" evidence="3">
    <location>
        <begin position="2216"/>
        <end position="2246"/>
    </location>
</feature>
<feature type="compositionally biased region" description="Polar residues" evidence="3">
    <location>
        <begin position="367"/>
        <end position="378"/>
    </location>
</feature>
<dbReference type="InterPro" id="IPR035892">
    <property type="entry name" value="C2_domain_sf"/>
</dbReference>
<accession>A0ABD3MT82</accession>
<name>A0ABD3MT82_9STRA</name>
<feature type="domain" description="PDZ" evidence="5">
    <location>
        <begin position="2636"/>
        <end position="2712"/>
    </location>
</feature>
<dbReference type="SUPFAM" id="SSF50156">
    <property type="entry name" value="PDZ domain-like"/>
    <property type="match status" value="1"/>
</dbReference>
<gene>
    <name evidence="6" type="ORF">ACHAWU_007977</name>
</gene>
<feature type="region of interest" description="Disordered" evidence="3">
    <location>
        <begin position="4413"/>
        <end position="4446"/>
    </location>
</feature>
<feature type="coiled-coil region" evidence="2">
    <location>
        <begin position="3271"/>
        <end position="3308"/>
    </location>
</feature>
<feature type="region of interest" description="Disordered" evidence="3">
    <location>
        <begin position="186"/>
        <end position="209"/>
    </location>
</feature>
<feature type="region of interest" description="Disordered" evidence="3">
    <location>
        <begin position="2900"/>
        <end position="2919"/>
    </location>
</feature>
<comment type="similarity">
    <text evidence="1">Belongs to the VPS13 family.</text>
</comment>
<dbReference type="Proteomes" id="UP001530293">
    <property type="component" value="Unassembled WGS sequence"/>
</dbReference>
<sequence>MSRYYNPSKRLSEWAAALLSPYIKLENDGGDSSSSSSQPLSLGLWSGYVELNNVELRPEALEQFLNGDDEGHDGDSSADGTASIIRWKLIRGSIDSVKIQIPWKELLIESAYSSSNRTDEGKDQQEVDEDEVDDEAVCKVLGVVAEDEPEAPSSSSGCTTVHIQGVQLHLGCEVIHHDPLINTWQKQHQPKPQGQTDTNSSGSISSLSTLEDQLRDKIREEKNRILQTAERRLRAGVDPFPPSLVNGLNSLMSTSMENGIKTSLSSEADATSSPTRTSYLSRMENYISSTIKSLIWRLFGSLSISVTQVHISFAGQSLQPIPQNHGTSVCSDATTSTRRRGKRDKAQKCTADITSLSISVSDPLPTRNASIRQQDRNFTSSATSHSTTSGTADIFSPRLKVKLSVGHVRSSFSPRQVFLLHSLSTSVSRMNGRHASSSPAISENIWTVTKVSIQSIGISLVPENGEVGPADGSLVQDRLEVAVAAFVNHLTCMDFDYPCPNAMACISRLFLEKLSVLGIPDPLARKCIESAAANFKREAGNFYCSSTSHRMGGTGEINGKPILGIRPEILSEALDQIVKNVTRMAVAEFGDMIPTQSNSQLALDVESISMSVIDRGKMLRASAKSLRVRSRQDSLLYVHRDSNNTKPSRLPTASDVNDVALTILLRESSTGSYEISFEADCIDSTFNPEVYFDLIKACLMPMRAVSSAIGGSDLSSSNHRSRSKFEAVVDGNVSSFTLVLTDNLIPFLECRLHHVVLEKSPIGSWAITPISFRAGIVSLDCVCASSYPNIISTYSSAEREDVHANYALRVTAQRTHESSPRDFMIDLDGVRITLLRQLLNDVAQYISSPKYGFGLLLSLLEFEKEDGDKEAASSRFNLIIAHSSIILPRESTSVDTVGIEVEKISLTHEQVADTWSINDCSFSGDVAGQFQGKQHGATSSSSEFFYDCIDEDAPALIPRFVISVRNAQIFTGLNKRHFSPLKVHMPSFLANVRNTGRAKHGRPLFSVCGEISESMAEDIQSRSWEMVTKEPFNLGIKVDYAPMLRLLIEDVDHCNSGGIYVAMRMSQLYLLLSVWFANNNELPVIFPFEIDVVEKSYSVPSPPTDWPEYGTNEFVERLKRFSAKTATYEMAICLSKLSWQCLFDRRDYFAKVPLSMSMMNPPGNHSEDVASCNFISVALGKVVCRITTDEDYLQRIAIGATSFHVLDGRRNEANFERGMYTESHDGRSSFVDLNWGLDCGCHTLIQGLPLAFQTTIFLTPDMRCMINLGVDMVEATLNDLSPIWILLDYFGLYFKQCEYGHPAFDAELVFRNTRGNAEDYLNDTDSSYLSIDFRLWLINPHLIIPSSSSTEPCIMFEAGGIFYRYISVGTSYSSQEMVANDLGIIAMSEYMSPLTSRGLRHISGSLGSCGVKTLVDEMSFSMRYDFNASSNYTRFSLCVPLTPQQFDRRAMDGIECLNATMQAFSVPYPSVCKPFVVPTRHMGHHEGSIYFSVEYMKLALELLAAFPGPFQQDVSCTSDKESQISGKDGLASDNQFSITAHIEGVMCVICDPVMGMHRPFLSGCLSSLFLNASQLEDIHKSSNEKDTVIVRDTLDSRMDFQISMESHYQIDFKATLYVDYFKLGLTRNWEPLVEPFKCLVMYERTIARGKGITFNADCPLHINVTSAVIETIDDAVKTMELSRAANARDAVTKRRSVDSGIAKSFTAYDRVNNFTFRHRPAEQLYEDERVAFSLKNITGDRVRVHTQSAGKSTTATISYLDHSDLMPLRFPATKTVINNLQSLELPFKGDQNISSTHERVKTVIDLKIDLQVPGFRWVRRISLDKPGKHFVQLHPRSSVVEAKICEDWRLRNALQILTEIRSVNGGRRLSIKSPFEIINKTNHPIFVASDPDPRRSPNVYSIGHEYEQCDENIFATEKIYPDETHNISFLLLESALHLHGNHLGSIWIRPDQASGGDISDEPLSPDAAGIDSLTIGFPSRPIQLAKILHESSVIFKDSDCDPGIANQVASGIEVSCPTFDDSKCRSSRPFCYVVEVKKSPFRKAETVNQEIARTGDEMTSVRTGKVMKATKNIFSWGNSPEKTEVHSPIAYSLVIHPPFILENLLPERARFELMHASKRNVLWWGCLEAGERVSVYTVGLDAPISLLVNLGFCKTAVGDGALIHHGGGGGKAGWNSIQGAMKSSKDRVKKTITTIAESKDYRGAKRVAMVKTGRTANQNDGTRKVGQLGFSSENDNIESSGGNLPRRGDGFGVEDIASELCVIDSLGQRLTLHIENILGSGGQRQISVYSPFWIVNTTEHSLRYRQEKSVQYVAGTVLSPEKDGSKPVDGGYRSRVDEEDCLVSESCLDSLDTIFSGQPGALSLLKRYSDCNSAKPAHIAALISNDLPLHVLSKLAFMFNFHDVISLGGSPRLCIQLSDTTEARARYTSDWSSGFGLESVGVTQIVGMHCKDGRGLEVSVSVSIAPGRLSNYTKIVRICPRYIVVNQLSRPIRLWQDNSILHPNMPVEHSYKDITESQKWAFANSQESFHGIINQYELLFGSPTLIGCEDEIGMDPHTTAHRDACYIATVRPSELVAFHLPDTRLERSLRIDFGPNFYLSPSFAADIPGEYILTISPARDLRMLPHVSSRGAPVYSVSIPSTDQPDHWSGELGVWFETEPWGRERSLIVKGIKPGSYASNFTDIAVGDEMIMIDATPVDSLTFDEAMKYMKSRLAAANEFRDGSANRSPRPLQLQIMMSKKKKRIQRTEDNNSSADNIVTLTFLTQEERLRRLRHSAVSKNAVKPIGKNPDISEVLKSEMVQEIDHASTSKQGTCSDEVLVEMKFLFQSVFVFLRVPDPTDPPHRIINRSLHWRIYYRQRSCDSHPWRCLAPGESAAYTWEEPMKAKKLSVRVGMGDWNEDEMNRRGGGAPGALGESARSRDRKSAFRSALPYFLSYQFIKNEEAGYFGMTKTVKLDEIGYRDILPCPAQSDIRHDTSSLTKERYLACQVDTEGATRVLIISDDEMGAQATNETIVRCHLANTRKEIGLLSNTRKEIIALKETLALLTGIPNEETKINLGRDSLTIIAEGTGVPSDHNAENIHRRASSDSIEYKLQELVDYDEDRFITKRNQVVVEVLEATGLRSSDLNGISNPYAKVGLICATKKRRVGFFANNATRTTYYVPKTLSPQWSDQSFVFDIPVTATDPGELRRVSIMCVLKSAEIGKNKFLGQAHIHLRNVKDQREHVGWYPLVGNIGQSGISKDPLERIRGSIRLRVQWIYDTPGLVEYYLLCTERRLETLRRRYDGLKRQLKSVQDATQQVREQEESFVSARVPALASLHKRKRGMYSNPTASEVRAEISSQYSKGIRAVTAKDQLKKKIHAARFMMKAKRLSDEDFKNRTSKSSRLENKFADENDEISFGDAIETQDSHEWIVDSAASASVVDAYPSNTGESSSTAPTCLPLCPVPCYAQNYINSHYPNGRLLHLRWLCWQHTTNSGVEFSSCPFWTSWNIARLIVNSKAPSPKANATEQGGCDEIDKFLMLPPATPRIIVGREKNDVCELIRSRTLFSKAARRSLGSIFNPGGALNLPENFTSMFVKLRNGNIVKSTVSVDSKVAPVWSDDDEQMYFSHLSRGSLQKKRWKRELVTMQNSTTNVAVNDAKDIAEMFNPTRASGARVNDLQIQVEPFETSKSLRLVVIGESPLQVNAEIGVLEIPLGPALECCAQSLEDYEEDREKTKPLGLLPAYIRWFPLMPPSEYVPIEGGMGKNRRPLETEKLHDDMFAEYFTPCIKLALMFRPNSIEIESDYDAAPVPTTTNRPSTCQYMYVRLDRISAALIDSSRIMELVSFSAHALDQQNYGMNTKVPVILSPTQVKYPQPTLQFLAWKDNIRSTCDVDSYEYVALQVQEMDLKMEESLLFDLWEFYFNIMKIREAKATLWRHDEGANLSAAAFQVEQSSDALEKAALFLKVDTKSSKKKKIYVREMILGFFKINVSYFKSPKSIWMESDNAVDSLLDIDRRAVSPNSSPGGQDPNNVDDAFVRWSESSTSGADERSQHASINIIAAVFPSISKAPIRFQERTIYHVYEAEGDIWKSLKSFYSAEALRQIYKIVGSLDFVGNPTMVLTSFRSGLRDFFLQPSRELKHIARNPSRVGVGVLKGTLSLVSNSASGIFGFASNLGATIGETATLLTLDQHYQRLHSEQKVAQQRHYDRWKKKGFGHITLMVSRPVHDIVLGVLSASTGLVTEPYRGARKDGIPGVIKGTAIGVIGVVVKPIVGLSDAFAHVMESIDDIAKSMNLLELKFNPIERYRLPYVFGIKRMLLPFNEVDARSAQLLLAYPLGKKAKLSEETIVAAEALHIGNGIERYVVVSTMRVALFKLRVVDGQGFFTTTLVWQVWFGKGVRITCSVGNKGHNGCFLSITRCSSRSEDIPEELSEVKNEQREHQSDNSLADDESENPFPDTPKSFQPLGVVAPSFKLGNLWPLGVTEGYDVTRYVVEGEIKHRLQLSRIHNAICCICGDFDSIIYERNPVGGSEGVTSFGPLIFERELQTSAQYDSDLDLFYASLESTMWKFDEQESPYRSSDAFNKSLPLIPSWLVESRLRTMIAATPSLSLPPYLKSPEPEIQQNEFQMIKQEWEKNDLVTTELEDDLSLTNCFDEIRVPHGDSFGVECCSIETFDVSPLASHPSLTAPTADFGVSQSSTFPEQSVRFTPEVLEIKDAGNVTIDAVSDSGLDARLRRVEAMLERLLGDPSSAMSTPTLPNQMYDREALLTLQQQLSERKNADASTSRALNFD</sequence>
<evidence type="ECO:0000313" key="7">
    <source>
        <dbReference type="Proteomes" id="UP001530293"/>
    </source>
</evidence>
<dbReference type="PROSITE" id="PS50004">
    <property type="entry name" value="C2"/>
    <property type="match status" value="1"/>
</dbReference>
<feature type="compositionally biased region" description="Low complexity" evidence="3">
    <location>
        <begin position="379"/>
        <end position="389"/>
    </location>
</feature>
<dbReference type="SMART" id="SM00239">
    <property type="entry name" value="C2"/>
    <property type="match status" value="1"/>
</dbReference>
<organism evidence="6 7">
    <name type="scientific">Discostella pseudostelligera</name>
    <dbReference type="NCBI Taxonomy" id="259834"/>
    <lineage>
        <taxon>Eukaryota</taxon>
        <taxon>Sar</taxon>
        <taxon>Stramenopiles</taxon>
        <taxon>Ochrophyta</taxon>
        <taxon>Bacillariophyta</taxon>
        <taxon>Coscinodiscophyceae</taxon>
        <taxon>Thalassiosirophycidae</taxon>
        <taxon>Stephanodiscales</taxon>
        <taxon>Stephanodiscaceae</taxon>
        <taxon>Discostella</taxon>
    </lineage>
</organism>
<feature type="domain" description="C2" evidence="4">
    <location>
        <begin position="3091"/>
        <end position="3230"/>
    </location>
</feature>
<feature type="compositionally biased region" description="Polar residues" evidence="3">
    <location>
        <begin position="325"/>
        <end position="336"/>
    </location>
</feature>
<evidence type="ECO:0000256" key="2">
    <source>
        <dbReference type="SAM" id="Coils"/>
    </source>
</evidence>
<feature type="compositionally biased region" description="Polar residues" evidence="3">
    <location>
        <begin position="186"/>
        <end position="199"/>
    </location>
</feature>
<dbReference type="Pfam" id="PF00168">
    <property type="entry name" value="C2"/>
    <property type="match status" value="1"/>
</dbReference>
<dbReference type="InterPro" id="IPR009543">
    <property type="entry name" value="VPS13_VAB"/>
</dbReference>
<dbReference type="InterPro" id="IPR001478">
    <property type="entry name" value="PDZ"/>
</dbReference>
<dbReference type="CDD" id="cd00030">
    <property type="entry name" value="C2"/>
    <property type="match status" value="1"/>
</dbReference>
<evidence type="ECO:0000256" key="1">
    <source>
        <dbReference type="ARBA" id="ARBA00006545"/>
    </source>
</evidence>
<feature type="region of interest" description="Disordered" evidence="3">
    <location>
        <begin position="325"/>
        <end position="348"/>
    </location>
</feature>
<dbReference type="SUPFAM" id="SSF49562">
    <property type="entry name" value="C2 domain (Calcium/lipid-binding domain, CaLB)"/>
    <property type="match status" value="1"/>
</dbReference>
<dbReference type="InterPro" id="IPR036034">
    <property type="entry name" value="PDZ_sf"/>
</dbReference>
<dbReference type="InterPro" id="IPR026847">
    <property type="entry name" value="VPS13"/>
</dbReference>
<dbReference type="PROSITE" id="PS50106">
    <property type="entry name" value="PDZ"/>
    <property type="match status" value="1"/>
</dbReference>
<dbReference type="InterPro" id="IPR000008">
    <property type="entry name" value="C2_dom"/>
</dbReference>
<evidence type="ECO:0000259" key="5">
    <source>
        <dbReference type="PROSITE" id="PS50106"/>
    </source>
</evidence>
<evidence type="ECO:0000259" key="4">
    <source>
        <dbReference type="PROSITE" id="PS50004"/>
    </source>
</evidence>
<evidence type="ECO:0008006" key="8">
    <source>
        <dbReference type="Google" id="ProtNLM"/>
    </source>
</evidence>
<evidence type="ECO:0000313" key="6">
    <source>
        <dbReference type="EMBL" id="KAL3766887.1"/>
    </source>
</evidence>
<comment type="caution">
    <text evidence="6">The sequence shown here is derived from an EMBL/GenBank/DDBJ whole genome shotgun (WGS) entry which is preliminary data.</text>
</comment>
<dbReference type="EMBL" id="JALLBG020000079">
    <property type="protein sequence ID" value="KAL3766887.1"/>
    <property type="molecule type" value="Genomic_DNA"/>
</dbReference>
<reference evidence="6 7" key="1">
    <citation type="submission" date="2024-10" db="EMBL/GenBank/DDBJ databases">
        <title>Updated reference genomes for cyclostephanoid diatoms.</title>
        <authorList>
            <person name="Roberts W.R."/>
            <person name="Alverson A.J."/>
        </authorList>
    </citation>
    <scope>NUCLEOTIDE SEQUENCE [LARGE SCALE GENOMIC DNA]</scope>
    <source>
        <strain evidence="6 7">AJA232-27</strain>
    </source>
</reference>